<feature type="region of interest" description="Disordered" evidence="1">
    <location>
        <begin position="160"/>
        <end position="229"/>
    </location>
</feature>
<evidence type="ECO:0000256" key="1">
    <source>
        <dbReference type="SAM" id="MobiDB-lite"/>
    </source>
</evidence>
<accession>A0A0P1B915</accession>
<organism evidence="2 3">
    <name type="scientific">Ceraceosorus bombacis</name>
    <dbReference type="NCBI Taxonomy" id="401625"/>
    <lineage>
        <taxon>Eukaryota</taxon>
        <taxon>Fungi</taxon>
        <taxon>Dikarya</taxon>
        <taxon>Basidiomycota</taxon>
        <taxon>Ustilaginomycotina</taxon>
        <taxon>Exobasidiomycetes</taxon>
        <taxon>Ceraceosorales</taxon>
        <taxon>Ceraceosoraceae</taxon>
        <taxon>Ceraceosorus</taxon>
    </lineage>
</organism>
<proteinExistence type="predicted"/>
<name>A0A0P1B915_9BASI</name>
<dbReference type="OrthoDB" id="3366315at2759"/>
<evidence type="ECO:0000313" key="2">
    <source>
        <dbReference type="EMBL" id="CEH12472.1"/>
    </source>
</evidence>
<keyword evidence="3" id="KW-1185">Reference proteome</keyword>
<feature type="compositionally biased region" description="Low complexity" evidence="1">
    <location>
        <begin position="124"/>
        <end position="133"/>
    </location>
</feature>
<feature type="region of interest" description="Disordered" evidence="1">
    <location>
        <begin position="252"/>
        <end position="419"/>
    </location>
</feature>
<feature type="compositionally biased region" description="Low complexity" evidence="1">
    <location>
        <begin position="197"/>
        <end position="213"/>
    </location>
</feature>
<feature type="compositionally biased region" description="Polar residues" evidence="1">
    <location>
        <begin position="266"/>
        <end position="277"/>
    </location>
</feature>
<dbReference type="EMBL" id="CCYA01000149">
    <property type="protein sequence ID" value="CEH12472.1"/>
    <property type="molecule type" value="Genomic_DNA"/>
</dbReference>
<feature type="compositionally biased region" description="Polar residues" evidence="1">
    <location>
        <begin position="162"/>
        <end position="179"/>
    </location>
</feature>
<feature type="region of interest" description="Disordered" evidence="1">
    <location>
        <begin position="38"/>
        <end position="64"/>
    </location>
</feature>
<sequence>MALNLDDLIGSMQNGFSAGDRGSDLVAMREELRRTLGEHALGPGGSGRGGHAGDGSGGSMDMDYAESSSAIGRSAGGNAQHSHTLTAALDDGDDVMGMEGVDTPNGGAHEHQQPHSHYQHNHPSSNGSAAGAAHSSGSYMYGYGAPGRVGGSYPAYEHGTAGMSSASSPGMRIPSSSTAHRAFGFGHTSSNGSYSRAAAGGHPSTSGTGTGRHSMTKMGASPASASTTNYSPHSLAAFSPFPATSLASSVATSTSTSTHHDHGFSPGSNMTSESAMSIASPGPAHAPANTPQQTPVESRGGHMRRPSASAQQDMTCSSAEGRDGSYGHFAAIDDSSPNPYPRWRSASTLQQNGQTHTLDESALHDKLVASAAASASASASANMGAGAQSNTAAPTPPRSPGYQARRSVVGFQPPPSFPA</sequence>
<protein>
    <submittedName>
        <fullName evidence="2">Uncharacterized protein</fullName>
    </submittedName>
</protein>
<reference evidence="2 3" key="1">
    <citation type="submission" date="2014-09" db="EMBL/GenBank/DDBJ databases">
        <authorList>
            <person name="Magalhaes I.L.F."/>
            <person name="Oliveira U."/>
            <person name="Santos F.R."/>
            <person name="Vidigal T.H.D.A."/>
            <person name="Brescovit A.D."/>
            <person name="Santos A.J."/>
        </authorList>
    </citation>
    <scope>NUCLEOTIDE SEQUENCE [LARGE SCALE GENOMIC DNA]</scope>
</reference>
<dbReference type="STRING" id="401625.A0A0P1B915"/>
<feature type="compositionally biased region" description="Low complexity" evidence="1">
    <location>
        <begin position="369"/>
        <end position="381"/>
    </location>
</feature>
<feature type="compositionally biased region" description="Polar residues" evidence="1">
    <location>
        <begin position="345"/>
        <end position="356"/>
    </location>
</feature>
<feature type="region of interest" description="Disordered" evidence="1">
    <location>
        <begin position="90"/>
        <end position="133"/>
    </location>
</feature>
<dbReference type="Proteomes" id="UP000054845">
    <property type="component" value="Unassembled WGS sequence"/>
</dbReference>
<feature type="compositionally biased region" description="Gly residues" evidence="1">
    <location>
        <begin position="42"/>
        <end position="58"/>
    </location>
</feature>
<feature type="compositionally biased region" description="Basic and acidic residues" evidence="1">
    <location>
        <begin position="357"/>
        <end position="367"/>
    </location>
</feature>
<evidence type="ECO:0000313" key="3">
    <source>
        <dbReference type="Proteomes" id="UP000054845"/>
    </source>
</evidence>
<feature type="compositionally biased region" description="Polar residues" evidence="1">
    <location>
        <begin position="308"/>
        <end position="318"/>
    </location>
</feature>
<dbReference type="AlphaFoldDB" id="A0A0P1B915"/>